<dbReference type="GO" id="GO:0046872">
    <property type="term" value="F:metal ion binding"/>
    <property type="evidence" value="ECO:0007669"/>
    <property type="project" value="UniProtKB-KW"/>
</dbReference>
<sequence>MPNLLPPQPKPPEQRQGLSTVHFDVVGGCQLRCVGCPNSGLAPRPEFMSPDLFRRCLAHIDVPKITLLRLFNYGEPLLHPHLEEIGRSVLDCPINIHWVEISTNAQCDARDRLEALVAMGLVNLLTISCDGDGTAARYEALRPPARWSKLMSFLAFARDLAARHPGLHLQARCVIEAPEDRLRWREVLKPFGVHPEFRSWIQLPDSLRDRARDRVPMGQGGCAIAAAPGNLYIDHRGNIVPCCFHPGAAFLGNLGESRYSVLFAGAKRAAFLEALASRRAEMPVCNRCEVGADLKHSPSTEAVTRFQQRGQ</sequence>
<dbReference type="CDD" id="cd01335">
    <property type="entry name" value="Radical_SAM"/>
    <property type="match status" value="1"/>
</dbReference>
<accession>A0A443LS21</accession>
<protein>
    <submittedName>
        <fullName evidence="8">Radical SAM protein</fullName>
    </submittedName>
</protein>
<comment type="cofactor">
    <cofactor evidence="1">
        <name>[4Fe-4S] cluster</name>
        <dbReference type="ChEBI" id="CHEBI:49883"/>
    </cofactor>
</comment>
<evidence type="ECO:0000256" key="5">
    <source>
        <dbReference type="ARBA" id="ARBA00023014"/>
    </source>
</evidence>
<keyword evidence="3" id="KW-0479">Metal-binding</keyword>
<evidence type="ECO:0000256" key="1">
    <source>
        <dbReference type="ARBA" id="ARBA00001966"/>
    </source>
</evidence>
<comment type="caution">
    <text evidence="8">The sequence shown here is derived from an EMBL/GenBank/DDBJ whole genome shotgun (WGS) entry which is preliminary data.</text>
</comment>
<evidence type="ECO:0000259" key="6">
    <source>
        <dbReference type="Pfam" id="PF04055"/>
    </source>
</evidence>
<keyword evidence="4" id="KW-0408">Iron</keyword>
<evidence type="ECO:0000313" key="9">
    <source>
        <dbReference type="Proteomes" id="UP000286594"/>
    </source>
</evidence>
<keyword evidence="2" id="KW-0949">S-adenosyl-L-methionine</keyword>
<dbReference type="SFLD" id="SFLDS00029">
    <property type="entry name" value="Radical_SAM"/>
    <property type="match status" value="1"/>
</dbReference>
<gene>
    <name evidence="8" type="ORF">EOW65_03495</name>
</gene>
<feature type="domain" description="4Fe4S-binding SPASM" evidence="7">
    <location>
        <begin position="229"/>
        <end position="289"/>
    </location>
</feature>
<proteinExistence type="predicted"/>
<dbReference type="AlphaFoldDB" id="A0A443LS21"/>
<dbReference type="GO" id="GO:0003824">
    <property type="term" value="F:catalytic activity"/>
    <property type="evidence" value="ECO:0007669"/>
    <property type="project" value="InterPro"/>
</dbReference>
<dbReference type="Gene3D" id="3.20.20.70">
    <property type="entry name" value="Aldolase class I"/>
    <property type="match status" value="1"/>
</dbReference>
<dbReference type="InterPro" id="IPR013785">
    <property type="entry name" value="Aldolase_TIM"/>
</dbReference>
<dbReference type="InterPro" id="IPR058240">
    <property type="entry name" value="rSAM_sf"/>
</dbReference>
<name>A0A443LS21_9RHOB</name>
<dbReference type="Pfam" id="PF13186">
    <property type="entry name" value="SPASM"/>
    <property type="match status" value="1"/>
</dbReference>
<evidence type="ECO:0000259" key="7">
    <source>
        <dbReference type="Pfam" id="PF13186"/>
    </source>
</evidence>
<dbReference type="OrthoDB" id="7690664at2"/>
<reference evidence="8 9" key="1">
    <citation type="submission" date="2019-01" db="EMBL/GenBank/DDBJ databases">
        <title>Sinorhodobacter populi sp. nov. isolated from the symptomatic bark tissue of Populus euramericana canker.</title>
        <authorList>
            <person name="Xu G."/>
        </authorList>
    </citation>
    <scope>NUCLEOTIDE SEQUENCE [LARGE SCALE GENOMIC DNA]</scope>
    <source>
        <strain evidence="8 9">CCTCC AB2012026</strain>
    </source>
</reference>
<dbReference type="SUPFAM" id="SSF102114">
    <property type="entry name" value="Radical SAM enzymes"/>
    <property type="match status" value="1"/>
</dbReference>
<keyword evidence="9" id="KW-1185">Reference proteome</keyword>
<dbReference type="InterPro" id="IPR023885">
    <property type="entry name" value="4Fe4S-binding_SPASM_dom"/>
</dbReference>
<dbReference type="InterPro" id="IPR007197">
    <property type="entry name" value="rSAM"/>
</dbReference>
<dbReference type="Proteomes" id="UP000286594">
    <property type="component" value="Unassembled WGS sequence"/>
</dbReference>
<evidence type="ECO:0000256" key="4">
    <source>
        <dbReference type="ARBA" id="ARBA00023004"/>
    </source>
</evidence>
<dbReference type="Pfam" id="PF04055">
    <property type="entry name" value="Radical_SAM"/>
    <property type="match status" value="1"/>
</dbReference>
<dbReference type="EMBL" id="SAVB01000003">
    <property type="protein sequence ID" value="RWR51928.1"/>
    <property type="molecule type" value="Genomic_DNA"/>
</dbReference>
<dbReference type="GO" id="GO:0051536">
    <property type="term" value="F:iron-sulfur cluster binding"/>
    <property type="evidence" value="ECO:0007669"/>
    <property type="project" value="UniProtKB-KW"/>
</dbReference>
<dbReference type="PANTHER" id="PTHR11228:SF7">
    <property type="entry name" value="PQQA PEPTIDE CYCLASE"/>
    <property type="match status" value="1"/>
</dbReference>
<dbReference type="PANTHER" id="PTHR11228">
    <property type="entry name" value="RADICAL SAM DOMAIN PROTEIN"/>
    <property type="match status" value="1"/>
</dbReference>
<organism evidence="8 9">
    <name type="scientific">Paenirhodobacter ferrireducens</name>
    <dbReference type="NCBI Taxonomy" id="1215032"/>
    <lineage>
        <taxon>Bacteria</taxon>
        <taxon>Pseudomonadati</taxon>
        <taxon>Pseudomonadota</taxon>
        <taxon>Alphaproteobacteria</taxon>
        <taxon>Rhodobacterales</taxon>
        <taxon>Rhodobacter group</taxon>
        <taxon>Paenirhodobacter</taxon>
    </lineage>
</organism>
<evidence type="ECO:0000313" key="8">
    <source>
        <dbReference type="EMBL" id="RWR51928.1"/>
    </source>
</evidence>
<dbReference type="InterPro" id="IPR050377">
    <property type="entry name" value="Radical_SAM_PqqE_MftC-like"/>
</dbReference>
<evidence type="ECO:0000256" key="2">
    <source>
        <dbReference type="ARBA" id="ARBA00022691"/>
    </source>
</evidence>
<feature type="domain" description="Radical SAM core" evidence="6">
    <location>
        <begin position="27"/>
        <end position="159"/>
    </location>
</feature>
<keyword evidence="5" id="KW-0411">Iron-sulfur</keyword>
<evidence type="ECO:0000256" key="3">
    <source>
        <dbReference type="ARBA" id="ARBA00022723"/>
    </source>
</evidence>
<dbReference type="RefSeq" id="WP_128147614.1">
    <property type="nucleotide sequence ID" value="NZ_SAVB01000003.1"/>
</dbReference>